<evidence type="ECO:0008006" key="3">
    <source>
        <dbReference type="Google" id="ProtNLM"/>
    </source>
</evidence>
<organism evidence="1 2">
    <name type="scientific">Pseudoxanthomonas japonensis</name>
    <dbReference type="NCBI Taxonomy" id="69284"/>
    <lineage>
        <taxon>Bacteria</taxon>
        <taxon>Pseudomonadati</taxon>
        <taxon>Pseudomonadota</taxon>
        <taxon>Gammaproteobacteria</taxon>
        <taxon>Lysobacterales</taxon>
        <taxon>Lysobacteraceae</taxon>
        <taxon>Pseudoxanthomonas</taxon>
    </lineage>
</organism>
<evidence type="ECO:0000313" key="2">
    <source>
        <dbReference type="Proteomes" id="UP000781710"/>
    </source>
</evidence>
<reference evidence="1 2" key="1">
    <citation type="submission" date="2017-10" db="EMBL/GenBank/DDBJ databases">
        <title>Whole genome sequencing of members of genus Pseudoxanthomonas.</title>
        <authorList>
            <person name="Kumar S."/>
            <person name="Bansal K."/>
            <person name="Kaur A."/>
            <person name="Patil P."/>
            <person name="Sharma S."/>
            <person name="Patil P.B."/>
        </authorList>
    </citation>
    <scope>NUCLEOTIDE SEQUENCE [LARGE SCALE GENOMIC DNA]</scope>
    <source>
        <strain evidence="1 2">DSM 17109</strain>
    </source>
</reference>
<accession>A0ABQ6ZMD5</accession>
<dbReference type="Gene3D" id="3.60.15.10">
    <property type="entry name" value="Ribonuclease Z/Hydroxyacylglutathione hydrolase-like"/>
    <property type="match status" value="1"/>
</dbReference>
<dbReference type="SUPFAM" id="SSF56281">
    <property type="entry name" value="Metallo-hydrolase/oxidoreductase"/>
    <property type="match status" value="2"/>
</dbReference>
<evidence type="ECO:0000313" key="1">
    <source>
        <dbReference type="EMBL" id="KAF1727526.1"/>
    </source>
</evidence>
<dbReference type="RefSeq" id="WP_162336149.1">
    <property type="nucleotide sequence ID" value="NZ_JBHSRQ010000007.1"/>
</dbReference>
<proteinExistence type="predicted"/>
<gene>
    <name evidence="1" type="ORF">CSC78_01550</name>
</gene>
<comment type="caution">
    <text evidence="1">The sequence shown here is derived from an EMBL/GenBank/DDBJ whole genome shotgun (WGS) entry which is preliminary data.</text>
</comment>
<name>A0ABQ6ZMD5_9GAMM</name>
<dbReference type="InterPro" id="IPR036866">
    <property type="entry name" value="RibonucZ/Hydroxyglut_hydro"/>
</dbReference>
<dbReference type="EMBL" id="PDWW01000001">
    <property type="protein sequence ID" value="KAF1727526.1"/>
    <property type="molecule type" value="Genomic_DNA"/>
</dbReference>
<dbReference type="InterPro" id="IPR052159">
    <property type="entry name" value="Competence_DNA_uptake"/>
</dbReference>
<dbReference type="PANTHER" id="PTHR30619:SF1">
    <property type="entry name" value="RECOMBINATION PROTEIN 2"/>
    <property type="match status" value="1"/>
</dbReference>
<dbReference type="Proteomes" id="UP000781710">
    <property type="component" value="Unassembled WGS sequence"/>
</dbReference>
<keyword evidence="2" id="KW-1185">Reference proteome</keyword>
<sequence>MDIIVDMFEVQLGASILLRFNQGGDRFVTVLADGGTKGGKYPKEHVLNKLKEVLPIDDEQNPPRIDLLIGTHYDQDHLNCLVPVIEAYEIGEAWMPPIANDAEQPAADWEEPRNSNLLGPQLVGEQGNKKLEQYLLAKRDIIERVANVRKIMNSTEEGVDARQLARSLSSKGLVAQEEEDTSEDYFQAVRKRVVGKDAEDTDHACKEVRPPFHFDDMPQLELDKVSWLHEYSFRRNHGFDWDVGENQNRSLSFIEKSAAEDALTARYLKDVVDALEAKGISTRYESVNDGEPKLYAWKKAERRFSRVQTSRGLTLTLLGPSKGLISKYWRRLPIGEYITFALQSRLPVESITPQNELSYAMIFSYEDQGVLISGDTGFVDFVPLGQRFDHTNFYPKLIRALNTPLPVVQVAHHGGHNKYFYHAMEAARYPVAKGKNYLLLSHEEHAKSRPSGVFSEFITRLDLDEQRIQLLFTSQPKKENSADYEYLFSPPVPGQEASSRGDVRLVYEDGQWVVQKHAVEPA</sequence>
<dbReference type="PANTHER" id="PTHR30619">
    <property type="entry name" value="DNA INTERNALIZATION/COMPETENCE PROTEIN COMEC/REC2"/>
    <property type="match status" value="1"/>
</dbReference>
<protein>
    <recommendedName>
        <fullName evidence="3">Metallo-beta-lactamase domain-containing protein</fullName>
    </recommendedName>
</protein>